<keyword evidence="2" id="KW-1133">Transmembrane helix</keyword>
<evidence type="ECO:0000256" key="1">
    <source>
        <dbReference type="SAM" id="MobiDB-lite"/>
    </source>
</evidence>
<dbReference type="GeneID" id="85313266"/>
<feature type="transmembrane region" description="Helical" evidence="2">
    <location>
        <begin position="281"/>
        <end position="298"/>
    </location>
</feature>
<evidence type="ECO:0000313" key="3">
    <source>
        <dbReference type="EMBL" id="KAK1765741.1"/>
    </source>
</evidence>
<proteinExistence type="predicted"/>
<protein>
    <submittedName>
        <fullName evidence="3">Uncharacterized protein</fullName>
    </submittedName>
</protein>
<dbReference type="AlphaFoldDB" id="A0AAJ0C130"/>
<accession>A0AAJ0C130</accession>
<feature type="region of interest" description="Disordered" evidence="1">
    <location>
        <begin position="331"/>
        <end position="362"/>
    </location>
</feature>
<evidence type="ECO:0000256" key="2">
    <source>
        <dbReference type="SAM" id="Phobius"/>
    </source>
</evidence>
<keyword evidence="2" id="KW-0472">Membrane</keyword>
<sequence>MSESFQIEDAHMFLCHQIPRCFFATPGANFPDIYGHHLAFKTVGLGDWTVGRLGLADDGRFVLLSTENTRLLDVCKPWHPSKIDFLDLPTCLPGTSRDDELQFYGQLAAIAVPTPSQLGDCRTAVCFWLWHPPLSVGLGLESNIYGIIHGHDIGPKFLAHITENHDRIIGFMVERLQARIATISDLGKCKAVVAKFHSLGFAYGNLMRRSFLVVDNLDRAYLHNFATSYRTTDQGVLEAELASLEDVLQQPTEIDWIPPIYPPHLSTEQECDDTLAGLPKPVAVAVAIAVAIAIAILLSNKRSTTLIHPSPMSTSTVPVWLTYPRLPAEAKDGAKSHGRATLQFNNNNTPSDTVDQNVVKPT</sequence>
<evidence type="ECO:0000313" key="4">
    <source>
        <dbReference type="Proteomes" id="UP001244011"/>
    </source>
</evidence>
<comment type="caution">
    <text evidence="3">The sequence shown here is derived from an EMBL/GenBank/DDBJ whole genome shotgun (WGS) entry which is preliminary data.</text>
</comment>
<keyword evidence="4" id="KW-1185">Reference proteome</keyword>
<reference evidence="3" key="1">
    <citation type="submission" date="2023-06" db="EMBL/GenBank/DDBJ databases">
        <title>Genome-scale phylogeny and comparative genomics of the fungal order Sordariales.</title>
        <authorList>
            <consortium name="Lawrence Berkeley National Laboratory"/>
            <person name="Hensen N."/>
            <person name="Bonometti L."/>
            <person name="Westerberg I."/>
            <person name="Brannstrom I.O."/>
            <person name="Guillou S."/>
            <person name="Cros-Aarteil S."/>
            <person name="Calhoun S."/>
            <person name="Haridas S."/>
            <person name="Kuo A."/>
            <person name="Mondo S."/>
            <person name="Pangilinan J."/>
            <person name="Riley R."/>
            <person name="Labutti K."/>
            <person name="Andreopoulos B."/>
            <person name="Lipzen A."/>
            <person name="Chen C."/>
            <person name="Yanf M."/>
            <person name="Daum C."/>
            <person name="Ng V."/>
            <person name="Clum A."/>
            <person name="Steindorff A."/>
            <person name="Ohm R."/>
            <person name="Martin F."/>
            <person name="Silar P."/>
            <person name="Natvig D."/>
            <person name="Lalanne C."/>
            <person name="Gautier V."/>
            <person name="Ament-Velasquez S.L."/>
            <person name="Kruys A."/>
            <person name="Hutchinson M.I."/>
            <person name="Powell A.J."/>
            <person name="Barry K."/>
            <person name="Miller A.N."/>
            <person name="Grigoriev I.V."/>
            <person name="Debuchy R."/>
            <person name="Gladieux P."/>
            <person name="Thoren M.H."/>
            <person name="Johannesson H."/>
        </authorList>
    </citation>
    <scope>NUCLEOTIDE SEQUENCE</scope>
    <source>
        <strain evidence="3">8032-3</strain>
    </source>
</reference>
<gene>
    <name evidence="3" type="ORF">QBC33DRAFT_560661</name>
</gene>
<name>A0AAJ0C130_9PEZI</name>
<dbReference type="RefSeq" id="XP_060281954.1">
    <property type="nucleotide sequence ID" value="XM_060430079.1"/>
</dbReference>
<keyword evidence="2" id="KW-0812">Transmembrane</keyword>
<dbReference type="Proteomes" id="UP001244011">
    <property type="component" value="Unassembled WGS sequence"/>
</dbReference>
<organism evidence="3 4">
    <name type="scientific">Phialemonium atrogriseum</name>
    <dbReference type="NCBI Taxonomy" id="1093897"/>
    <lineage>
        <taxon>Eukaryota</taxon>
        <taxon>Fungi</taxon>
        <taxon>Dikarya</taxon>
        <taxon>Ascomycota</taxon>
        <taxon>Pezizomycotina</taxon>
        <taxon>Sordariomycetes</taxon>
        <taxon>Sordariomycetidae</taxon>
        <taxon>Cephalothecales</taxon>
        <taxon>Cephalothecaceae</taxon>
        <taxon>Phialemonium</taxon>
    </lineage>
</organism>
<feature type="compositionally biased region" description="Polar residues" evidence="1">
    <location>
        <begin position="342"/>
        <end position="356"/>
    </location>
</feature>
<dbReference type="EMBL" id="MU839014">
    <property type="protein sequence ID" value="KAK1765741.1"/>
    <property type="molecule type" value="Genomic_DNA"/>
</dbReference>